<reference evidence="10" key="1">
    <citation type="submission" date="2016-10" db="EMBL/GenBank/DDBJ databases">
        <authorList>
            <person name="Varghese N."/>
            <person name="Submissions S."/>
        </authorList>
    </citation>
    <scope>NUCLEOTIDE SEQUENCE [LARGE SCALE GENOMIC DNA]</scope>
    <source>
        <strain evidence="10">DSM 5463</strain>
    </source>
</reference>
<dbReference type="InterPro" id="IPR028366">
    <property type="entry name" value="PhoU"/>
</dbReference>
<dbReference type="NCBIfam" id="TIGR02135">
    <property type="entry name" value="phoU_full"/>
    <property type="match status" value="1"/>
</dbReference>
<comment type="subunit">
    <text evidence="3 7">Homodimer.</text>
</comment>
<dbReference type="PIRSF" id="PIRSF003107">
    <property type="entry name" value="PhoU"/>
    <property type="match status" value="1"/>
</dbReference>
<dbReference type="GO" id="GO:0030643">
    <property type="term" value="P:intracellular phosphate ion homeostasis"/>
    <property type="evidence" value="ECO:0007669"/>
    <property type="project" value="InterPro"/>
</dbReference>
<dbReference type="GO" id="GO:0045936">
    <property type="term" value="P:negative regulation of phosphate metabolic process"/>
    <property type="evidence" value="ECO:0007669"/>
    <property type="project" value="InterPro"/>
</dbReference>
<dbReference type="RefSeq" id="WP_103896673.1">
    <property type="nucleotide sequence ID" value="NZ_FNUK01000031.1"/>
</dbReference>
<sequence>MRLHFQQNLEDIKRKVLRMGLMVEAIVDKAVNSLKEQNLELARTIIEDDDKIDMMDLEIEMDCIKLLALQQPLAKDLRTITTALKIITDLERMGDNAVNISKITLDIGKEPLIKPLIDIPKMAGIVQEMIRLSIDAFIKEDIYLAKKVAQMDQDVDEIYQRIIDELLDMIIKDPKITKQATKLMFVGRFLERIADHNTNICERIIYMVTGKLEEIN</sequence>
<dbReference type="EMBL" id="FNUK01000031">
    <property type="protein sequence ID" value="SEG11452.1"/>
    <property type="molecule type" value="Genomic_DNA"/>
</dbReference>
<dbReference type="AlphaFoldDB" id="A0A1H5XIA1"/>
<evidence type="ECO:0000256" key="3">
    <source>
        <dbReference type="ARBA" id="ARBA00011738"/>
    </source>
</evidence>
<dbReference type="SUPFAM" id="SSF109755">
    <property type="entry name" value="PhoU-like"/>
    <property type="match status" value="1"/>
</dbReference>
<dbReference type="Pfam" id="PF01895">
    <property type="entry name" value="PhoU"/>
    <property type="match status" value="2"/>
</dbReference>
<keyword evidence="5 7" id="KW-0963">Cytoplasm</keyword>
<keyword evidence="6 7" id="KW-0592">Phosphate transport</keyword>
<dbReference type="GO" id="GO:0005737">
    <property type="term" value="C:cytoplasm"/>
    <property type="evidence" value="ECO:0007669"/>
    <property type="project" value="UniProtKB-SubCell"/>
</dbReference>
<evidence type="ECO:0000313" key="10">
    <source>
        <dbReference type="Proteomes" id="UP000242850"/>
    </source>
</evidence>
<dbReference type="Proteomes" id="UP000242850">
    <property type="component" value="Unassembled WGS sequence"/>
</dbReference>
<accession>A0A1H5XIA1</accession>
<gene>
    <name evidence="9" type="ORF">SAMN05660865_01774</name>
</gene>
<dbReference type="PANTHER" id="PTHR42930:SF3">
    <property type="entry name" value="PHOSPHATE-SPECIFIC TRANSPORT SYSTEM ACCESSORY PROTEIN PHOU"/>
    <property type="match status" value="1"/>
</dbReference>
<dbReference type="GO" id="GO:0006817">
    <property type="term" value="P:phosphate ion transport"/>
    <property type="evidence" value="ECO:0007669"/>
    <property type="project" value="UniProtKB-KW"/>
</dbReference>
<dbReference type="InterPro" id="IPR026022">
    <property type="entry name" value="PhoU_dom"/>
</dbReference>
<dbReference type="FunFam" id="1.20.58.220:FF:000004">
    <property type="entry name" value="Phosphate-specific transport system accessory protein PhoU"/>
    <property type="match status" value="1"/>
</dbReference>
<dbReference type="OrthoDB" id="9814256at2"/>
<comment type="similarity">
    <text evidence="2 7">Belongs to the PhoU family.</text>
</comment>
<comment type="subcellular location">
    <subcellularLocation>
        <location evidence="1 7">Cytoplasm</location>
    </subcellularLocation>
</comment>
<evidence type="ECO:0000256" key="7">
    <source>
        <dbReference type="PIRNR" id="PIRNR003107"/>
    </source>
</evidence>
<keyword evidence="4 7" id="KW-0813">Transport</keyword>
<dbReference type="InterPro" id="IPR038078">
    <property type="entry name" value="PhoU-like_sf"/>
</dbReference>
<evidence type="ECO:0000256" key="1">
    <source>
        <dbReference type="ARBA" id="ARBA00004496"/>
    </source>
</evidence>
<evidence type="ECO:0000256" key="5">
    <source>
        <dbReference type="ARBA" id="ARBA00022490"/>
    </source>
</evidence>
<feature type="domain" description="PhoU" evidence="8">
    <location>
        <begin position="16"/>
        <end position="103"/>
    </location>
</feature>
<feature type="domain" description="PhoU" evidence="8">
    <location>
        <begin position="119"/>
        <end position="204"/>
    </location>
</feature>
<proteinExistence type="inferred from homology"/>
<comment type="function">
    <text evidence="7">Plays a role in the regulation of phosphate uptake.</text>
</comment>
<evidence type="ECO:0000256" key="6">
    <source>
        <dbReference type="ARBA" id="ARBA00022592"/>
    </source>
</evidence>
<name>A0A1H5XIA1_9CLOT</name>
<evidence type="ECO:0000259" key="8">
    <source>
        <dbReference type="Pfam" id="PF01895"/>
    </source>
</evidence>
<dbReference type="Gene3D" id="1.20.58.220">
    <property type="entry name" value="Phosphate transport system protein phou homolog 2, domain 2"/>
    <property type="match status" value="1"/>
</dbReference>
<keyword evidence="10" id="KW-1185">Reference proteome</keyword>
<evidence type="ECO:0000313" key="9">
    <source>
        <dbReference type="EMBL" id="SEG11452.1"/>
    </source>
</evidence>
<protein>
    <recommendedName>
        <fullName evidence="7">Phosphate-specific transport system accessory protein PhoU</fullName>
    </recommendedName>
</protein>
<evidence type="ECO:0000256" key="2">
    <source>
        <dbReference type="ARBA" id="ARBA00008107"/>
    </source>
</evidence>
<dbReference type="PANTHER" id="PTHR42930">
    <property type="entry name" value="PHOSPHATE-SPECIFIC TRANSPORT SYSTEM ACCESSORY PROTEIN PHOU"/>
    <property type="match status" value="1"/>
</dbReference>
<evidence type="ECO:0000256" key="4">
    <source>
        <dbReference type="ARBA" id="ARBA00022448"/>
    </source>
</evidence>
<organism evidence="9 10">
    <name type="scientific">Caloramator fervidus</name>
    <dbReference type="NCBI Taxonomy" id="29344"/>
    <lineage>
        <taxon>Bacteria</taxon>
        <taxon>Bacillati</taxon>
        <taxon>Bacillota</taxon>
        <taxon>Clostridia</taxon>
        <taxon>Eubacteriales</taxon>
        <taxon>Clostridiaceae</taxon>
        <taxon>Caloramator</taxon>
    </lineage>
</organism>